<dbReference type="EMBL" id="BAAABW010000013">
    <property type="protein sequence ID" value="GAA0346374.1"/>
    <property type="molecule type" value="Genomic_DNA"/>
</dbReference>
<proteinExistence type="predicted"/>
<feature type="region of interest" description="Disordered" evidence="1">
    <location>
        <begin position="1"/>
        <end position="26"/>
    </location>
</feature>
<sequence>MGDADSGALDAPLGEVPSDSTPAVRRSASRFTVTRVMFDETAKPAASSAAELIRYPDASILDRSSSFCPSTTT</sequence>
<evidence type="ECO:0000313" key="3">
    <source>
        <dbReference type="Proteomes" id="UP001500063"/>
    </source>
</evidence>
<accession>A0ABN0WTI8</accession>
<organism evidence="2 3">
    <name type="scientific">Streptomyces blastmyceticus</name>
    <dbReference type="NCBI Taxonomy" id="68180"/>
    <lineage>
        <taxon>Bacteria</taxon>
        <taxon>Bacillati</taxon>
        <taxon>Actinomycetota</taxon>
        <taxon>Actinomycetes</taxon>
        <taxon>Kitasatosporales</taxon>
        <taxon>Streptomycetaceae</taxon>
        <taxon>Streptomyces</taxon>
    </lineage>
</organism>
<dbReference type="Proteomes" id="UP001500063">
    <property type="component" value="Unassembled WGS sequence"/>
</dbReference>
<comment type="caution">
    <text evidence="2">The sequence shown here is derived from an EMBL/GenBank/DDBJ whole genome shotgun (WGS) entry which is preliminary data.</text>
</comment>
<name>A0ABN0WTI8_9ACTN</name>
<evidence type="ECO:0000256" key="1">
    <source>
        <dbReference type="SAM" id="MobiDB-lite"/>
    </source>
</evidence>
<evidence type="ECO:0000313" key="2">
    <source>
        <dbReference type="EMBL" id="GAA0346374.1"/>
    </source>
</evidence>
<reference evidence="2 3" key="1">
    <citation type="journal article" date="2019" name="Int. J. Syst. Evol. Microbiol.">
        <title>The Global Catalogue of Microorganisms (GCM) 10K type strain sequencing project: providing services to taxonomists for standard genome sequencing and annotation.</title>
        <authorList>
            <consortium name="The Broad Institute Genomics Platform"/>
            <consortium name="The Broad Institute Genome Sequencing Center for Infectious Disease"/>
            <person name="Wu L."/>
            <person name="Ma J."/>
        </authorList>
    </citation>
    <scope>NUCLEOTIDE SEQUENCE [LARGE SCALE GENOMIC DNA]</scope>
    <source>
        <strain evidence="2 3">JCM 4565</strain>
    </source>
</reference>
<protein>
    <submittedName>
        <fullName evidence="2">Uncharacterized protein</fullName>
    </submittedName>
</protein>
<keyword evidence="3" id="KW-1185">Reference proteome</keyword>
<gene>
    <name evidence="2" type="ORF">GCM10010319_23540</name>
</gene>